<sequence>MLLRYRTFCLLLWRLGFHGAVTASSSSSGSGHRHSVPRRDVQMVAPQITRITNRGQLFEGESVELECITSGSRPPAEIRWRLDGELLSDAYLFVSPDENSTTSAVSFTPRREHDGKLLTCEATNPLLDNSSLLDDWRLVVYYKPEVSLRVISSCGSPQVGSFAVHLRCEAKANPRVSRFTWKLNGRTVDYQRPVREGDPSRRLSRTSLKTNLTGSFLCTAENSEGLTDSDALLLPQYRLPHKALQKVRLRCQMNTPFGARVGIPLKNGWPRPYSGLGDMFTLDGRPAGAAGSQYPSAPRHSRSISAPALGVNWPPFPCDSPTPLS</sequence>
<comment type="caution">
    <text evidence="1">The sequence shown here is derived from an EMBL/GenBank/DDBJ whole genome shotgun (WGS) entry which is preliminary data.</text>
</comment>
<keyword evidence="2" id="KW-1185">Reference proteome</keyword>
<evidence type="ECO:0000313" key="2">
    <source>
        <dbReference type="Proteomes" id="UP000821845"/>
    </source>
</evidence>
<name>A0ACB7S8H5_HYAAI</name>
<dbReference type="Proteomes" id="UP000821845">
    <property type="component" value="Chromosome 5"/>
</dbReference>
<evidence type="ECO:0000313" key="1">
    <source>
        <dbReference type="EMBL" id="KAH6930194.1"/>
    </source>
</evidence>
<proteinExistence type="predicted"/>
<reference evidence="1" key="1">
    <citation type="submission" date="2020-05" db="EMBL/GenBank/DDBJ databases">
        <title>Large-scale comparative analyses of tick genomes elucidate their genetic diversity and vector capacities.</title>
        <authorList>
            <person name="Jia N."/>
            <person name="Wang J."/>
            <person name="Shi W."/>
            <person name="Du L."/>
            <person name="Sun Y."/>
            <person name="Zhan W."/>
            <person name="Jiang J."/>
            <person name="Wang Q."/>
            <person name="Zhang B."/>
            <person name="Ji P."/>
            <person name="Sakyi L.B."/>
            <person name="Cui X."/>
            <person name="Yuan T."/>
            <person name="Jiang B."/>
            <person name="Yang W."/>
            <person name="Lam T.T.-Y."/>
            <person name="Chang Q."/>
            <person name="Ding S."/>
            <person name="Wang X."/>
            <person name="Zhu J."/>
            <person name="Ruan X."/>
            <person name="Zhao L."/>
            <person name="Wei J."/>
            <person name="Que T."/>
            <person name="Du C."/>
            <person name="Cheng J."/>
            <person name="Dai P."/>
            <person name="Han X."/>
            <person name="Huang E."/>
            <person name="Gao Y."/>
            <person name="Liu J."/>
            <person name="Shao H."/>
            <person name="Ye R."/>
            <person name="Li L."/>
            <person name="Wei W."/>
            <person name="Wang X."/>
            <person name="Wang C."/>
            <person name="Yang T."/>
            <person name="Huo Q."/>
            <person name="Li W."/>
            <person name="Guo W."/>
            <person name="Chen H."/>
            <person name="Zhou L."/>
            <person name="Ni X."/>
            <person name="Tian J."/>
            <person name="Zhou Y."/>
            <person name="Sheng Y."/>
            <person name="Liu T."/>
            <person name="Pan Y."/>
            <person name="Xia L."/>
            <person name="Li J."/>
            <person name="Zhao F."/>
            <person name="Cao W."/>
        </authorList>
    </citation>
    <scope>NUCLEOTIDE SEQUENCE</scope>
    <source>
        <strain evidence="1">Hyas-2018</strain>
    </source>
</reference>
<dbReference type="EMBL" id="CM023485">
    <property type="protein sequence ID" value="KAH6930194.1"/>
    <property type="molecule type" value="Genomic_DNA"/>
</dbReference>
<protein>
    <submittedName>
        <fullName evidence="1">Uncharacterized protein</fullName>
    </submittedName>
</protein>
<accession>A0ACB7S8H5</accession>
<gene>
    <name evidence="1" type="ORF">HPB50_011778</name>
</gene>
<organism evidence="1 2">
    <name type="scientific">Hyalomma asiaticum</name>
    <name type="common">Tick</name>
    <dbReference type="NCBI Taxonomy" id="266040"/>
    <lineage>
        <taxon>Eukaryota</taxon>
        <taxon>Metazoa</taxon>
        <taxon>Ecdysozoa</taxon>
        <taxon>Arthropoda</taxon>
        <taxon>Chelicerata</taxon>
        <taxon>Arachnida</taxon>
        <taxon>Acari</taxon>
        <taxon>Parasitiformes</taxon>
        <taxon>Ixodida</taxon>
        <taxon>Ixodoidea</taxon>
        <taxon>Ixodidae</taxon>
        <taxon>Hyalomminae</taxon>
        <taxon>Hyalomma</taxon>
    </lineage>
</organism>